<dbReference type="RefSeq" id="WP_193004157.1">
    <property type="nucleotide sequence ID" value="NZ_CP040449.1"/>
</dbReference>
<evidence type="ECO:0000313" key="3">
    <source>
        <dbReference type="Proteomes" id="UP000594034"/>
    </source>
</evidence>
<protein>
    <submittedName>
        <fullName evidence="2">DUF2927 domain-containing protein</fullName>
    </submittedName>
</protein>
<organism evidence="2 3">
    <name type="scientific">Aeromonas simiae</name>
    <dbReference type="NCBI Taxonomy" id="218936"/>
    <lineage>
        <taxon>Bacteria</taxon>
        <taxon>Pseudomonadati</taxon>
        <taxon>Pseudomonadota</taxon>
        <taxon>Gammaproteobacteria</taxon>
        <taxon>Aeromonadales</taxon>
        <taxon>Aeromonadaceae</taxon>
        <taxon>Aeromonas</taxon>
    </lineage>
</organism>
<dbReference type="AlphaFoldDB" id="A0A5J6WY13"/>
<dbReference type="KEGG" id="asim:FE240_08505"/>
<gene>
    <name evidence="2" type="ORF">FE240_08505</name>
</gene>
<dbReference type="Proteomes" id="UP000594034">
    <property type="component" value="Chromosome"/>
</dbReference>
<reference evidence="2 3" key="1">
    <citation type="submission" date="2019-05" db="EMBL/GenBank/DDBJ databases">
        <title>OXA-830, a novel chromosomally encoded expanded-spectrum class D beta-lactamase in Aeromonas simiae.</title>
        <authorList>
            <person name="Zhou W."/>
            <person name="Chen Q."/>
        </authorList>
    </citation>
    <scope>NUCLEOTIDE SEQUENCE [LARGE SCALE GENOMIC DNA]</scope>
    <source>
        <strain evidence="2 3">A6</strain>
    </source>
</reference>
<evidence type="ECO:0000313" key="2">
    <source>
        <dbReference type="EMBL" id="QFI54728.1"/>
    </source>
</evidence>
<name>A0A5J6WY13_9GAMM</name>
<dbReference type="Pfam" id="PF11150">
    <property type="entry name" value="DUF2927"/>
    <property type="match status" value="1"/>
</dbReference>
<feature type="signal peptide" evidence="1">
    <location>
        <begin position="1"/>
        <end position="19"/>
    </location>
</feature>
<proteinExistence type="predicted"/>
<sequence length="259" mass="29383">MPLLRWLLLFPLLLQASLAAERWQRDAYLTESFITSALGREYQPGQDATLTRWEQPLRYFLVNQSGDKAQQRELVTVQMTHLARLTDLSIQPVQHEAAANLVVVMTRQAQMGSWIERRMGDSADVQAARQNGLCLGHFSSRGQQGIVRATVLIPTDQARDKGKLLDCVVEELTQVMGLPNDSDRVFPSIFNDRSIDHFLSPLDYLLIRMLYSPGMRSGMNEREVRAALPAILARLRQQGEMRDAPRRVNEGSLRQWAGL</sequence>
<dbReference type="InterPro" id="IPR021323">
    <property type="entry name" value="DUF2927"/>
</dbReference>
<keyword evidence="1" id="KW-0732">Signal</keyword>
<dbReference type="EMBL" id="CP040449">
    <property type="protein sequence ID" value="QFI54728.1"/>
    <property type="molecule type" value="Genomic_DNA"/>
</dbReference>
<feature type="chain" id="PRO_5023838274" evidence="1">
    <location>
        <begin position="20"/>
        <end position="259"/>
    </location>
</feature>
<accession>A0A5J6WY13</accession>
<keyword evidence="3" id="KW-1185">Reference proteome</keyword>
<evidence type="ECO:0000256" key="1">
    <source>
        <dbReference type="SAM" id="SignalP"/>
    </source>
</evidence>